<gene>
    <name evidence="2" type="ORF">GIL414_LOCUS12897</name>
</gene>
<protein>
    <recommendedName>
        <fullName evidence="1">F-box domain-containing protein</fullName>
    </recommendedName>
</protein>
<comment type="caution">
    <text evidence="2">The sequence shown here is derived from an EMBL/GenBank/DDBJ whole genome shotgun (WGS) entry which is preliminary data.</text>
</comment>
<dbReference type="InterPro" id="IPR001810">
    <property type="entry name" value="F-box_dom"/>
</dbReference>
<evidence type="ECO:0000313" key="3">
    <source>
        <dbReference type="Proteomes" id="UP000681720"/>
    </source>
</evidence>
<dbReference type="EMBL" id="CAJOBJ010005120">
    <property type="protein sequence ID" value="CAF4021558.1"/>
    <property type="molecule type" value="Genomic_DNA"/>
</dbReference>
<organism evidence="2 3">
    <name type="scientific">Rotaria magnacalcarata</name>
    <dbReference type="NCBI Taxonomy" id="392030"/>
    <lineage>
        <taxon>Eukaryota</taxon>
        <taxon>Metazoa</taxon>
        <taxon>Spiralia</taxon>
        <taxon>Gnathifera</taxon>
        <taxon>Rotifera</taxon>
        <taxon>Eurotatoria</taxon>
        <taxon>Bdelloidea</taxon>
        <taxon>Philodinida</taxon>
        <taxon>Philodinidae</taxon>
        <taxon>Rotaria</taxon>
    </lineage>
</organism>
<evidence type="ECO:0000259" key="1">
    <source>
        <dbReference type="PROSITE" id="PS50181"/>
    </source>
</evidence>
<name>A0A8S2NVH7_9BILA</name>
<accession>A0A8S2NVH7</accession>
<evidence type="ECO:0000313" key="2">
    <source>
        <dbReference type="EMBL" id="CAF4021558.1"/>
    </source>
</evidence>
<reference evidence="2" key="1">
    <citation type="submission" date="2021-02" db="EMBL/GenBank/DDBJ databases">
        <authorList>
            <person name="Nowell W R."/>
        </authorList>
    </citation>
    <scope>NUCLEOTIDE SEQUENCE</scope>
</reference>
<feature type="domain" description="F-box" evidence="1">
    <location>
        <begin position="12"/>
        <end position="59"/>
    </location>
</feature>
<dbReference type="Proteomes" id="UP000681720">
    <property type="component" value="Unassembled WGS sequence"/>
</dbReference>
<proteinExistence type="predicted"/>
<sequence length="325" mass="38489">MPKMNIIMKDFCAQLMNLPDEILLMIFKKADRVEILNSMVGINKRIDQILCDPTITGRLTLMRSSASGHIHPLDNVILDRFCCQTLPQIHHHIQWLNLESLTMERILRAAEYPNLCGLGLHRIDYKAMRRLFDNFNDYEITSCVDYFPTKKKSQCLIYTHPYRKTHYYRITNNFPGGLFKCVEKISLFDERPFEHEFFIRLAKSFPLLRRLELSNMTPQNNKKSQEANNDNRRFESIEYPHMTELSLVSIHDDYLEQFLDHTKACLANNIKLYIFYENLQTGTRNFTNDATRINCGRLEYLYLFNVRNYSKPCSAYFPNLKAVYY</sequence>
<dbReference type="AlphaFoldDB" id="A0A8S2NVH7"/>
<dbReference type="PROSITE" id="PS50181">
    <property type="entry name" value="FBOX"/>
    <property type="match status" value="1"/>
</dbReference>